<name>A0A0H2X098_CHLTA</name>
<dbReference type="AlphaFoldDB" id="A0A0H2X098"/>
<evidence type="ECO:0000256" key="1">
    <source>
        <dbReference type="SAM" id="MobiDB-lite"/>
    </source>
</evidence>
<organism evidence="2 3">
    <name type="scientific">Chlamydia trachomatis serovar A (strain ATCC VR-571B / DSM 19440 / HAR-13)</name>
    <dbReference type="NCBI Taxonomy" id="315277"/>
    <lineage>
        <taxon>Bacteria</taxon>
        <taxon>Pseudomonadati</taxon>
        <taxon>Chlamydiota</taxon>
        <taxon>Chlamydiia</taxon>
        <taxon>Chlamydiales</taxon>
        <taxon>Chlamydiaceae</taxon>
        <taxon>Chlamydia/Chlamydophila group</taxon>
        <taxon>Chlamydia</taxon>
    </lineage>
</organism>
<gene>
    <name evidence="2" type="ordered locus">CTA_0087</name>
</gene>
<evidence type="ECO:0000313" key="3">
    <source>
        <dbReference type="Proteomes" id="UP000002532"/>
    </source>
</evidence>
<dbReference type="HOGENOM" id="CLU_043120_0_0_0"/>
<evidence type="ECO:0000313" key="2">
    <source>
        <dbReference type="EMBL" id="AAX50333.1"/>
    </source>
</evidence>
<feature type="compositionally biased region" description="Low complexity" evidence="1">
    <location>
        <begin position="26"/>
        <end position="41"/>
    </location>
</feature>
<reference evidence="2 3" key="1">
    <citation type="journal article" date="2005" name="Infect. Immun.">
        <title>Comparative genomic analysis of Chlamydia trachomatis oculotropic and genitotropic strains.</title>
        <authorList>
            <person name="Carlson J.H."/>
            <person name="Porcella S.F."/>
            <person name="McClarty G."/>
            <person name="Caldwell H.D."/>
        </authorList>
    </citation>
    <scope>NUCLEOTIDE SEQUENCE [LARGE SCALE GENOMIC DNA]</scope>
    <source>
        <strain evidence="3">ATCC VR-571B / DSM 19440 / HAR-13</strain>
    </source>
</reference>
<dbReference type="Proteomes" id="UP000002532">
    <property type="component" value="Chromosome"/>
</dbReference>
<accession>A0A0H2X098</accession>
<proteinExistence type="predicted"/>
<protein>
    <submittedName>
        <fullName evidence="2">Uncharacterized protein</fullName>
    </submittedName>
</protein>
<sequence>MSISGSGNVSPATPDFDPSILMGRQAASAHAAKEASGASKATETSAAEQQALISSGTELDYVTDLQQSEGKYKKTLDKTSKSPKTKLKGNFSKVRAGTKGFLTGFGTRASRISARKAENNGEGMSMIPSQMEYVKKKGNRVSPEMQNFYLGASGLWSPTSDVSSITENCLGATALSTTPLLTTMQDPVSIEHLSSGEITALASFNPNVRTASLNEQTINAWTEARLGGEMVSTLLDPNIETSSLLRRAPTVSNEGMVDVSDMGNQTTSLSMEGLVNTVVDDPASAEEEKKTGELSLEEMAAMAKMIAALLSSGQGMAVFIASSNPSSGLTQFPEPKFSGTIPHYFSKKEDSETIWGLDSQIGSIAFDTRRENNASPLPTTSLHEEASYRFPVGEAPLDVNEIPFAVQHSTVFSEETANTEQALIQNESLGEIPVSAEVVGQDTVSSAYQFPSHLGMAVLASVPLSTEDYKTAVEHRKGPGGPPDPLIYQYRNVAVDPAIIFQSPSPFSVSSRFSVQGKPEAVAVYNDDQEEAAGGNRDSDEGKDQEQDKTRETEDAGGDS</sequence>
<keyword evidence="3" id="KW-1185">Reference proteome</keyword>
<feature type="region of interest" description="Disordered" evidence="1">
    <location>
        <begin position="520"/>
        <end position="560"/>
    </location>
</feature>
<feature type="region of interest" description="Disordered" evidence="1">
    <location>
        <begin position="1"/>
        <end position="49"/>
    </location>
</feature>
<feature type="compositionally biased region" description="Basic and acidic residues" evidence="1">
    <location>
        <begin position="537"/>
        <end position="554"/>
    </location>
</feature>
<dbReference type="KEGG" id="cta:CTA_0087"/>
<dbReference type="RefSeq" id="WP_011324557.1">
    <property type="nucleotide sequence ID" value="NC_007429.1"/>
</dbReference>
<feature type="compositionally biased region" description="Polar residues" evidence="1">
    <location>
        <begin position="1"/>
        <end position="11"/>
    </location>
</feature>
<dbReference type="EMBL" id="CP000051">
    <property type="protein sequence ID" value="AAX50333.1"/>
    <property type="molecule type" value="Genomic_DNA"/>
</dbReference>